<dbReference type="PANTHER" id="PTHR43284:SF1">
    <property type="entry name" value="ASPARAGINE SYNTHETASE"/>
    <property type="match status" value="1"/>
</dbReference>
<comment type="catalytic activity">
    <reaction evidence="3">
        <text>L-aspartate + L-glutamine + ATP + H2O = L-asparagine + L-glutamate + AMP + diphosphate + H(+)</text>
        <dbReference type="Rhea" id="RHEA:12228"/>
        <dbReference type="ChEBI" id="CHEBI:15377"/>
        <dbReference type="ChEBI" id="CHEBI:15378"/>
        <dbReference type="ChEBI" id="CHEBI:29985"/>
        <dbReference type="ChEBI" id="CHEBI:29991"/>
        <dbReference type="ChEBI" id="CHEBI:30616"/>
        <dbReference type="ChEBI" id="CHEBI:33019"/>
        <dbReference type="ChEBI" id="CHEBI:58048"/>
        <dbReference type="ChEBI" id="CHEBI:58359"/>
        <dbReference type="ChEBI" id="CHEBI:456215"/>
        <dbReference type="EC" id="6.3.5.4"/>
    </reaction>
</comment>
<dbReference type="EMBL" id="CP019344">
    <property type="protein sequence ID" value="ARN76535.1"/>
    <property type="molecule type" value="Genomic_DNA"/>
</dbReference>
<organism evidence="4 5">
    <name type="scientific">Nonlabens spongiae</name>
    <dbReference type="NCBI Taxonomy" id="331648"/>
    <lineage>
        <taxon>Bacteria</taxon>
        <taxon>Pseudomonadati</taxon>
        <taxon>Bacteroidota</taxon>
        <taxon>Flavobacteriia</taxon>
        <taxon>Flavobacteriales</taxon>
        <taxon>Flavobacteriaceae</taxon>
        <taxon>Nonlabens</taxon>
    </lineage>
</organism>
<dbReference type="SUPFAM" id="SSF52402">
    <property type="entry name" value="Adenine nucleotide alpha hydrolases-like"/>
    <property type="match status" value="1"/>
</dbReference>
<evidence type="ECO:0000256" key="1">
    <source>
        <dbReference type="ARBA" id="ARBA00005187"/>
    </source>
</evidence>
<dbReference type="EC" id="6.3.5.4" evidence="2"/>
<dbReference type="InterPro" id="IPR051786">
    <property type="entry name" value="ASN_synthetase/amidase"/>
</dbReference>
<evidence type="ECO:0000313" key="4">
    <source>
        <dbReference type="EMBL" id="ARN76535.1"/>
    </source>
</evidence>
<protein>
    <recommendedName>
        <fullName evidence="2">asparagine synthase (glutamine-hydrolyzing)</fullName>
        <ecNumber evidence="2">6.3.5.4</ecNumber>
    </recommendedName>
</protein>
<evidence type="ECO:0000313" key="5">
    <source>
        <dbReference type="Proteomes" id="UP000193431"/>
    </source>
</evidence>
<evidence type="ECO:0000256" key="2">
    <source>
        <dbReference type="ARBA" id="ARBA00012737"/>
    </source>
</evidence>
<dbReference type="AlphaFoldDB" id="A0A1W6MG13"/>
<dbReference type="GO" id="GO:0004066">
    <property type="term" value="F:asparagine synthase (glutamine-hydrolyzing) activity"/>
    <property type="evidence" value="ECO:0007669"/>
    <property type="project" value="UniProtKB-EC"/>
</dbReference>
<dbReference type="OrthoDB" id="693367at2"/>
<accession>A0A1W6MG13</accession>
<proteinExistence type="predicted"/>
<gene>
    <name evidence="4" type="ORF">BST97_00130</name>
</gene>
<dbReference type="PANTHER" id="PTHR43284">
    <property type="entry name" value="ASPARAGINE SYNTHETASE (GLUTAMINE-HYDROLYZING)"/>
    <property type="match status" value="1"/>
</dbReference>
<reference evidence="4 5" key="1">
    <citation type="submission" date="2016-11" db="EMBL/GenBank/DDBJ databases">
        <title>Trade-off between light-utilization and light-protection in marine flavobacteria.</title>
        <authorList>
            <person name="Kumagai Y."/>
        </authorList>
    </citation>
    <scope>NUCLEOTIDE SEQUENCE [LARGE SCALE GENOMIC DNA]</scope>
    <source>
        <strain evidence="4 5">JCM 13191</strain>
    </source>
</reference>
<dbReference type="InterPro" id="IPR014729">
    <property type="entry name" value="Rossmann-like_a/b/a_fold"/>
</dbReference>
<dbReference type="RefSeq" id="WP_085765337.1">
    <property type="nucleotide sequence ID" value="NZ_CP019344.1"/>
</dbReference>
<dbReference type="Gene3D" id="3.40.50.620">
    <property type="entry name" value="HUPs"/>
    <property type="match status" value="1"/>
</dbReference>
<name>A0A1W6MG13_9FLAO</name>
<evidence type="ECO:0000256" key="3">
    <source>
        <dbReference type="ARBA" id="ARBA00048741"/>
    </source>
</evidence>
<sequence>MTTSFKSPIIPSEQKFARIHGESHEPDLKSICLYAATGFFWGDATYYRDLKAVQPGTLNNIDEDGFLLDSKPWFNWYYEPHGQSFQESVKQHELLLEQIIDEQVGEQNVILPLSGGLDSRSQAVALHKLGKKVSSYSYSFAGGFKEHEISEQIAKKCNFEFQAFEIPHGYLWDDIEKLAQINGCYSEFTHPRQMAVVEDLRKLDGVFSLGHWGDVLFDRGGDEGIEQNDLVKYIHKKVIKKGGLELATQLWKSWGVEGNFQEYLSEVTLDLLKRIEIKNTSAKVRAFKSMYWAPRWTSINMSVFKAAHPITLPYYDDRMCELICNIPEEHLADRKIQIEYIKQNNPAVAQITWQDHKPYNLFNYHRDKSPNNLPYRVKNKIKRMVNDKMGRKYIQRNWELQFLGDENKQHLESYLFNDTFSNFIDPEIVQKVYASFKNDDQVYYSHPVSMLLTLSLWNNKLRD</sequence>
<comment type="pathway">
    <text evidence="1">Amino-acid biosynthesis; L-asparagine biosynthesis; L-asparagine from L-aspartate (L-Gln route): step 1/1.</text>
</comment>
<dbReference type="Proteomes" id="UP000193431">
    <property type="component" value="Chromosome"/>
</dbReference>
<keyword evidence="5" id="KW-1185">Reference proteome</keyword>
<dbReference type="STRING" id="331648.BST97_00130"/>